<evidence type="ECO:0000256" key="1">
    <source>
        <dbReference type="SAM" id="SignalP"/>
    </source>
</evidence>
<proteinExistence type="predicted"/>
<organism evidence="2 3">
    <name type="scientific">Sphingomonas oryzagri</name>
    <dbReference type="NCBI Taxonomy" id="3042314"/>
    <lineage>
        <taxon>Bacteria</taxon>
        <taxon>Pseudomonadati</taxon>
        <taxon>Pseudomonadota</taxon>
        <taxon>Alphaproteobacteria</taxon>
        <taxon>Sphingomonadales</taxon>
        <taxon>Sphingomonadaceae</taxon>
        <taxon>Sphingomonas</taxon>
    </lineage>
</organism>
<gene>
    <name evidence="2" type="ORF">QGN17_08850</name>
</gene>
<feature type="signal peptide" evidence="1">
    <location>
        <begin position="1"/>
        <end position="22"/>
    </location>
</feature>
<dbReference type="Proteomes" id="UP001160625">
    <property type="component" value="Unassembled WGS sequence"/>
</dbReference>
<protein>
    <submittedName>
        <fullName evidence="2">UrcA family protein</fullName>
    </submittedName>
</protein>
<comment type="caution">
    <text evidence="2">The sequence shown here is derived from an EMBL/GenBank/DDBJ whole genome shotgun (WGS) entry which is preliminary data.</text>
</comment>
<keyword evidence="1" id="KW-0732">Signal</keyword>
<dbReference type="EMBL" id="JARYGZ010000001">
    <property type="protein sequence ID" value="MDH7638837.1"/>
    <property type="molecule type" value="Genomic_DNA"/>
</dbReference>
<evidence type="ECO:0000313" key="3">
    <source>
        <dbReference type="Proteomes" id="UP001160625"/>
    </source>
</evidence>
<keyword evidence="3" id="KW-1185">Reference proteome</keyword>
<sequence length="116" mass="11902">MAIRFTAFALSAALLLSAPAFAAPAADGMSTTVRFADLDLATDAGVARLHSRIARAANAVCGGDVDQRNLSLMNSVAACRQVALASAEPQVQLAMASARGDRQLAVNDVKVAARGF</sequence>
<evidence type="ECO:0000313" key="2">
    <source>
        <dbReference type="EMBL" id="MDH7638837.1"/>
    </source>
</evidence>
<name>A0ABT6N195_9SPHN</name>
<dbReference type="NCBIfam" id="TIGR04433">
    <property type="entry name" value="UrcA_uranyl"/>
    <property type="match status" value="1"/>
</dbReference>
<feature type="chain" id="PRO_5047098813" evidence="1">
    <location>
        <begin position="23"/>
        <end position="116"/>
    </location>
</feature>
<accession>A0ABT6N195</accession>
<dbReference type="RefSeq" id="WP_281044114.1">
    <property type="nucleotide sequence ID" value="NZ_JARYGZ010000001.1"/>
</dbReference>
<dbReference type="InterPro" id="IPR030972">
    <property type="entry name" value="UrcA_uranyl"/>
</dbReference>
<reference evidence="2" key="1">
    <citation type="submission" date="2023-04" db="EMBL/GenBank/DDBJ databases">
        <title>Sphingomonas sp. MAHUQ-71 isolated from rice field.</title>
        <authorList>
            <person name="Huq M.A."/>
        </authorList>
    </citation>
    <scope>NUCLEOTIDE SEQUENCE</scope>
    <source>
        <strain evidence="2">MAHUQ-71</strain>
    </source>
</reference>